<dbReference type="PANTHER" id="PTHR43333:SF1">
    <property type="entry name" value="D-ISOMER SPECIFIC 2-HYDROXYACID DEHYDROGENASE NAD-BINDING DOMAIN-CONTAINING PROTEIN"/>
    <property type="match status" value="1"/>
</dbReference>
<dbReference type="RefSeq" id="WP_252622866.1">
    <property type="nucleotide sequence ID" value="NZ_CP099490.1"/>
</dbReference>
<evidence type="ECO:0000256" key="3">
    <source>
        <dbReference type="ARBA" id="ARBA00023027"/>
    </source>
</evidence>
<dbReference type="Proteomes" id="UP001056535">
    <property type="component" value="Chromosome"/>
</dbReference>
<dbReference type="CDD" id="cd05300">
    <property type="entry name" value="2-Hacid_dh_1"/>
    <property type="match status" value="1"/>
</dbReference>
<keyword evidence="8" id="KW-1185">Reference proteome</keyword>
<feature type="domain" description="D-isomer specific 2-hydroxyacid dehydrogenase NAD-binding" evidence="6">
    <location>
        <begin position="117"/>
        <end position="290"/>
    </location>
</feature>
<name>A0ABY4YMK4_9MICO</name>
<keyword evidence="3" id="KW-0520">NAD</keyword>
<evidence type="ECO:0000259" key="6">
    <source>
        <dbReference type="Pfam" id="PF02826"/>
    </source>
</evidence>
<accession>A0ABY4YMK4</accession>
<dbReference type="SUPFAM" id="SSF52283">
    <property type="entry name" value="Formate/glycerate dehydrogenase catalytic domain-like"/>
    <property type="match status" value="1"/>
</dbReference>
<evidence type="ECO:0000256" key="2">
    <source>
        <dbReference type="ARBA" id="ARBA00023002"/>
    </source>
</evidence>
<organism evidence="7 8">
    <name type="scientific">Ornithinimicrobium cryptoxanthini</name>
    <dbReference type="NCBI Taxonomy" id="2934161"/>
    <lineage>
        <taxon>Bacteria</taxon>
        <taxon>Bacillati</taxon>
        <taxon>Actinomycetota</taxon>
        <taxon>Actinomycetes</taxon>
        <taxon>Micrococcales</taxon>
        <taxon>Ornithinimicrobiaceae</taxon>
        <taxon>Ornithinimicrobium</taxon>
    </lineage>
</organism>
<dbReference type="PANTHER" id="PTHR43333">
    <property type="entry name" value="2-HACID_DH_C DOMAIN-CONTAINING PROTEIN"/>
    <property type="match status" value="1"/>
</dbReference>
<dbReference type="Gene3D" id="3.40.50.720">
    <property type="entry name" value="NAD(P)-binding Rossmann-like Domain"/>
    <property type="match status" value="2"/>
</dbReference>
<feature type="domain" description="D-isomer specific 2-hydroxyacid dehydrogenase catalytic" evidence="5">
    <location>
        <begin position="27"/>
        <end position="321"/>
    </location>
</feature>
<dbReference type="SUPFAM" id="SSF51735">
    <property type="entry name" value="NAD(P)-binding Rossmann-fold domains"/>
    <property type="match status" value="1"/>
</dbReference>
<keyword evidence="2 4" id="KW-0560">Oxidoreductase</keyword>
<dbReference type="InterPro" id="IPR036291">
    <property type="entry name" value="NAD(P)-bd_dom_sf"/>
</dbReference>
<reference evidence="7" key="1">
    <citation type="submission" date="2022-06" db="EMBL/GenBank/DDBJ databases">
        <title>Ornithinimicrobium JY.X270.</title>
        <authorList>
            <person name="Huang Y."/>
        </authorList>
    </citation>
    <scope>NUCLEOTIDE SEQUENCE</scope>
    <source>
        <strain evidence="7">JY.X270</strain>
    </source>
</reference>
<evidence type="ECO:0000256" key="4">
    <source>
        <dbReference type="RuleBase" id="RU003719"/>
    </source>
</evidence>
<evidence type="ECO:0000313" key="8">
    <source>
        <dbReference type="Proteomes" id="UP001056535"/>
    </source>
</evidence>
<dbReference type="EMBL" id="CP099490">
    <property type="protein sequence ID" value="USQ77583.1"/>
    <property type="molecule type" value="Genomic_DNA"/>
</dbReference>
<proteinExistence type="inferred from homology"/>
<evidence type="ECO:0000313" key="7">
    <source>
        <dbReference type="EMBL" id="USQ77583.1"/>
    </source>
</evidence>
<comment type="similarity">
    <text evidence="1 4">Belongs to the D-isomer specific 2-hydroxyacid dehydrogenase family.</text>
</comment>
<sequence length="332" mass="36026">MTQPPVRDADLPVLAVLGRHADDLPPHLEPLEDRVQIRVADEAGLAEAVQGARALFLWDFFSSSLEQVWEHCEDLEWVHVAAAGVDKLLFPALRDSPVVVTNARGTFDRPIAEFVLGAVLARAKRLHESAELQRQHIWEHRETASVQGATALVVGTGAIAREIARLLRAVGMQVRGAGRREREHDPDLGTVVSSAHLPEHVGWADHVINATPLTEQTRGLFDASVFDAMAPGAHFVNIGRGESVVEADLVAALEGRHLGGASLDVFVTEPLPPQSPLWDCPGLVISAHLSGDVVGWRDALARQFVDNALRWLDGADLHNVVDKELGYVRSAG</sequence>
<dbReference type="Pfam" id="PF02826">
    <property type="entry name" value="2-Hacid_dh_C"/>
    <property type="match status" value="1"/>
</dbReference>
<dbReference type="InterPro" id="IPR006140">
    <property type="entry name" value="D-isomer_DH_NAD-bd"/>
</dbReference>
<evidence type="ECO:0000259" key="5">
    <source>
        <dbReference type="Pfam" id="PF00389"/>
    </source>
</evidence>
<protein>
    <submittedName>
        <fullName evidence="7">D-2-hydroxyacid dehydrogenase</fullName>
    </submittedName>
</protein>
<evidence type="ECO:0000256" key="1">
    <source>
        <dbReference type="ARBA" id="ARBA00005854"/>
    </source>
</evidence>
<dbReference type="Pfam" id="PF00389">
    <property type="entry name" value="2-Hacid_dh"/>
    <property type="match status" value="1"/>
</dbReference>
<gene>
    <name evidence="7" type="ORF">NF557_06680</name>
</gene>
<dbReference type="InterPro" id="IPR006139">
    <property type="entry name" value="D-isomer_2_OHA_DH_cat_dom"/>
</dbReference>